<comment type="caution">
    <text evidence="1">The sequence shown here is derived from an EMBL/GenBank/DDBJ whole genome shotgun (WGS) entry which is preliminary data.</text>
</comment>
<organism evidence="1 2">
    <name type="scientific">Leucogyrophana mollusca</name>
    <dbReference type="NCBI Taxonomy" id="85980"/>
    <lineage>
        <taxon>Eukaryota</taxon>
        <taxon>Fungi</taxon>
        <taxon>Dikarya</taxon>
        <taxon>Basidiomycota</taxon>
        <taxon>Agaricomycotina</taxon>
        <taxon>Agaricomycetes</taxon>
        <taxon>Agaricomycetidae</taxon>
        <taxon>Boletales</taxon>
        <taxon>Boletales incertae sedis</taxon>
        <taxon>Leucogyrophana</taxon>
    </lineage>
</organism>
<dbReference type="Proteomes" id="UP000790709">
    <property type="component" value="Unassembled WGS sequence"/>
</dbReference>
<reference evidence="1" key="1">
    <citation type="journal article" date="2021" name="New Phytol.">
        <title>Evolutionary innovations through gain and loss of genes in the ectomycorrhizal Boletales.</title>
        <authorList>
            <person name="Wu G."/>
            <person name="Miyauchi S."/>
            <person name="Morin E."/>
            <person name="Kuo A."/>
            <person name="Drula E."/>
            <person name="Varga T."/>
            <person name="Kohler A."/>
            <person name="Feng B."/>
            <person name="Cao Y."/>
            <person name="Lipzen A."/>
            <person name="Daum C."/>
            <person name="Hundley H."/>
            <person name="Pangilinan J."/>
            <person name="Johnson J."/>
            <person name="Barry K."/>
            <person name="LaButti K."/>
            <person name="Ng V."/>
            <person name="Ahrendt S."/>
            <person name="Min B."/>
            <person name="Choi I.G."/>
            <person name="Park H."/>
            <person name="Plett J.M."/>
            <person name="Magnuson J."/>
            <person name="Spatafora J.W."/>
            <person name="Nagy L.G."/>
            <person name="Henrissat B."/>
            <person name="Grigoriev I.V."/>
            <person name="Yang Z.L."/>
            <person name="Xu J."/>
            <person name="Martin F.M."/>
        </authorList>
    </citation>
    <scope>NUCLEOTIDE SEQUENCE</scope>
    <source>
        <strain evidence="1">KUC20120723A-06</strain>
    </source>
</reference>
<proteinExistence type="predicted"/>
<feature type="non-terminal residue" evidence="1">
    <location>
        <position position="102"/>
    </location>
</feature>
<gene>
    <name evidence="1" type="ORF">BV22DRAFT_994778</name>
</gene>
<feature type="non-terminal residue" evidence="1">
    <location>
        <position position="1"/>
    </location>
</feature>
<accession>A0ACB8AVL2</accession>
<name>A0ACB8AVL2_9AGAM</name>
<evidence type="ECO:0000313" key="2">
    <source>
        <dbReference type="Proteomes" id="UP000790709"/>
    </source>
</evidence>
<dbReference type="EMBL" id="MU267075">
    <property type="protein sequence ID" value="KAH7917410.1"/>
    <property type="molecule type" value="Genomic_DNA"/>
</dbReference>
<evidence type="ECO:0000313" key="1">
    <source>
        <dbReference type="EMBL" id="KAH7917410.1"/>
    </source>
</evidence>
<protein>
    <submittedName>
        <fullName evidence="1">Uncharacterized protein</fullName>
    </submittedName>
</protein>
<sequence>KGFLKVFAAWIIDDDLPFTSGESKGLHRVFDYMKSRFLLPSDTTVRNQLVRIFAEMHGNIKDKIKMMFTFAGTIASWIDDDWNLIDRVIDFHSLSDKEHEGV</sequence>
<keyword evidence="2" id="KW-1185">Reference proteome</keyword>